<dbReference type="InterPro" id="IPR051459">
    <property type="entry name" value="Cytochrome_c-type_DH"/>
</dbReference>
<dbReference type="PROSITE" id="PS51007">
    <property type="entry name" value="CYTC"/>
    <property type="match status" value="1"/>
</dbReference>
<dbReference type="PROSITE" id="PS51257">
    <property type="entry name" value="PROKAR_LIPOPROTEIN"/>
    <property type="match status" value="1"/>
</dbReference>
<feature type="domain" description="Cytochrome c" evidence="6">
    <location>
        <begin position="27"/>
        <end position="117"/>
    </location>
</feature>
<evidence type="ECO:0000313" key="7">
    <source>
        <dbReference type="EMBL" id="GAA3932978.1"/>
    </source>
</evidence>
<feature type="signal peptide" evidence="5">
    <location>
        <begin position="1"/>
        <end position="22"/>
    </location>
</feature>
<evidence type="ECO:0000313" key="8">
    <source>
        <dbReference type="Proteomes" id="UP001499909"/>
    </source>
</evidence>
<keyword evidence="2 4" id="KW-0479">Metal-binding</keyword>
<dbReference type="Proteomes" id="UP001499909">
    <property type="component" value="Unassembled WGS sequence"/>
</dbReference>
<reference evidence="8" key="1">
    <citation type="journal article" date="2019" name="Int. J. Syst. Evol. Microbiol.">
        <title>The Global Catalogue of Microorganisms (GCM) 10K type strain sequencing project: providing services to taxonomists for standard genome sequencing and annotation.</title>
        <authorList>
            <consortium name="The Broad Institute Genomics Platform"/>
            <consortium name="The Broad Institute Genome Sequencing Center for Infectious Disease"/>
            <person name="Wu L."/>
            <person name="Ma J."/>
        </authorList>
    </citation>
    <scope>NUCLEOTIDE SEQUENCE [LARGE SCALE GENOMIC DNA]</scope>
    <source>
        <strain evidence="8">JCM 17214</strain>
    </source>
</reference>
<accession>A0ABP7N0Z7</accession>
<keyword evidence="8" id="KW-1185">Reference proteome</keyword>
<evidence type="ECO:0000256" key="3">
    <source>
        <dbReference type="ARBA" id="ARBA00023004"/>
    </source>
</evidence>
<keyword evidence="3 4" id="KW-0408">Iron</keyword>
<gene>
    <name evidence="7" type="ORF">GCM10022406_17110</name>
</gene>
<comment type="caution">
    <text evidence="7">The sequence shown here is derived from an EMBL/GenBank/DDBJ whole genome shotgun (WGS) entry which is preliminary data.</text>
</comment>
<evidence type="ECO:0000256" key="4">
    <source>
        <dbReference type="PROSITE-ProRule" id="PRU00433"/>
    </source>
</evidence>
<dbReference type="Pfam" id="PF00034">
    <property type="entry name" value="Cytochrom_C"/>
    <property type="match status" value="1"/>
</dbReference>
<dbReference type="PANTHER" id="PTHR35008">
    <property type="entry name" value="BLL4482 PROTEIN-RELATED"/>
    <property type="match status" value="1"/>
</dbReference>
<dbReference type="EMBL" id="BAABDH010000032">
    <property type="protein sequence ID" value="GAA3932978.1"/>
    <property type="molecule type" value="Genomic_DNA"/>
</dbReference>
<dbReference type="Gene3D" id="1.10.760.10">
    <property type="entry name" value="Cytochrome c-like domain"/>
    <property type="match status" value="1"/>
</dbReference>
<sequence>MSRRRSCVAGAATLLGAGLSLSGCFTERQNEGARIYATHCANCHGAQGEGLQRLIPPLARADYLTKNRANLACLLRKGLQGPLVVNGVEFNQVMPAADSHLTDSQLTNLLNFVQTSWGNQGEVFTISEVSAQLEGCGVVPDSR</sequence>
<organism evidence="7 8">
    <name type="scientific">Hymenobacter algoricola</name>
    <dbReference type="NCBI Taxonomy" id="486267"/>
    <lineage>
        <taxon>Bacteria</taxon>
        <taxon>Pseudomonadati</taxon>
        <taxon>Bacteroidota</taxon>
        <taxon>Cytophagia</taxon>
        <taxon>Cytophagales</taxon>
        <taxon>Hymenobacteraceae</taxon>
        <taxon>Hymenobacter</taxon>
    </lineage>
</organism>
<evidence type="ECO:0000256" key="2">
    <source>
        <dbReference type="ARBA" id="ARBA00022723"/>
    </source>
</evidence>
<dbReference type="SUPFAM" id="SSF46626">
    <property type="entry name" value="Cytochrome c"/>
    <property type="match status" value="1"/>
</dbReference>
<dbReference type="InterPro" id="IPR036909">
    <property type="entry name" value="Cyt_c-like_dom_sf"/>
</dbReference>
<evidence type="ECO:0000259" key="6">
    <source>
        <dbReference type="PROSITE" id="PS51007"/>
    </source>
</evidence>
<dbReference type="RefSeq" id="WP_345112592.1">
    <property type="nucleotide sequence ID" value="NZ_BAABDH010000032.1"/>
</dbReference>
<evidence type="ECO:0000256" key="5">
    <source>
        <dbReference type="SAM" id="SignalP"/>
    </source>
</evidence>
<evidence type="ECO:0000256" key="1">
    <source>
        <dbReference type="ARBA" id="ARBA00022617"/>
    </source>
</evidence>
<name>A0ABP7N0Z7_9BACT</name>
<protein>
    <recommendedName>
        <fullName evidence="6">Cytochrome c domain-containing protein</fullName>
    </recommendedName>
</protein>
<keyword evidence="1 4" id="KW-0349">Heme</keyword>
<proteinExistence type="predicted"/>
<keyword evidence="5" id="KW-0732">Signal</keyword>
<dbReference type="InterPro" id="IPR009056">
    <property type="entry name" value="Cyt_c-like_dom"/>
</dbReference>
<feature type="chain" id="PRO_5045313637" description="Cytochrome c domain-containing protein" evidence="5">
    <location>
        <begin position="23"/>
        <end position="143"/>
    </location>
</feature>
<dbReference type="PANTHER" id="PTHR35008:SF4">
    <property type="entry name" value="BLL4482 PROTEIN"/>
    <property type="match status" value="1"/>
</dbReference>